<protein>
    <submittedName>
        <fullName evidence="1">Uncharacterized protein</fullName>
    </submittedName>
</protein>
<reference evidence="1 2" key="1">
    <citation type="submission" date="2021-07" db="EMBL/GenBank/DDBJ databases">
        <authorList>
            <person name="Palmer J.M."/>
        </authorList>
    </citation>
    <scope>NUCLEOTIDE SEQUENCE [LARGE SCALE GENOMIC DNA]</scope>
    <source>
        <strain evidence="1 2">AT_MEX2019</strain>
        <tissue evidence="1">Muscle</tissue>
    </source>
</reference>
<gene>
    <name evidence="1" type="ORF">ATANTOWER_025286</name>
</gene>
<dbReference type="EMBL" id="JAHUTI010035334">
    <property type="protein sequence ID" value="MED6243692.1"/>
    <property type="molecule type" value="Genomic_DNA"/>
</dbReference>
<keyword evidence="2" id="KW-1185">Reference proteome</keyword>
<evidence type="ECO:0000313" key="2">
    <source>
        <dbReference type="Proteomes" id="UP001345963"/>
    </source>
</evidence>
<comment type="caution">
    <text evidence="1">The sequence shown here is derived from an EMBL/GenBank/DDBJ whole genome shotgun (WGS) entry which is preliminary data.</text>
</comment>
<evidence type="ECO:0000313" key="1">
    <source>
        <dbReference type="EMBL" id="MED6243692.1"/>
    </source>
</evidence>
<proteinExistence type="predicted"/>
<sequence length="113" mass="11896">MTKLLAILADAATDSPVRASCSRRGSSSSKNVAGASPLTAAFLFFPAFLFHSTPLKVHRIRSCHSRKQKASIRTPGLAVLPSPQQKCLNPQPGASPLPPLSLHLSVILGVTLS</sequence>
<name>A0ABU7AZJ0_9TELE</name>
<organism evidence="1 2">
    <name type="scientific">Ataeniobius toweri</name>
    <dbReference type="NCBI Taxonomy" id="208326"/>
    <lineage>
        <taxon>Eukaryota</taxon>
        <taxon>Metazoa</taxon>
        <taxon>Chordata</taxon>
        <taxon>Craniata</taxon>
        <taxon>Vertebrata</taxon>
        <taxon>Euteleostomi</taxon>
        <taxon>Actinopterygii</taxon>
        <taxon>Neopterygii</taxon>
        <taxon>Teleostei</taxon>
        <taxon>Neoteleostei</taxon>
        <taxon>Acanthomorphata</taxon>
        <taxon>Ovalentaria</taxon>
        <taxon>Atherinomorphae</taxon>
        <taxon>Cyprinodontiformes</taxon>
        <taxon>Goodeidae</taxon>
        <taxon>Ataeniobius</taxon>
    </lineage>
</organism>
<accession>A0ABU7AZJ0</accession>
<dbReference type="Proteomes" id="UP001345963">
    <property type="component" value="Unassembled WGS sequence"/>
</dbReference>